<dbReference type="Proteomes" id="UP001325680">
    <property type="component" value="Chromosome"/>
</dbReference>
<dbReference type="Gene3D" id="2.120.10.30">
    <property type="entry name" value="TolB, C-terminal domain"/>
    <property type="match status" value="1"/>
</dbReference>
<keyword evidence="1" id="KW-0732">Signal</keyword>
<keyword evidence="3" id="KW-1185">Reference proteome</keyword>
<gene>
    <name evidence="2" type="ORF">U0035_02010</name>
</gene>
<organism evidence="2 3">
    <name type="scientific">Niabella yanshanensis</name>
    <dbReference type="NCBI Taxonomy" id="577386"/>
    <lineage>
        <taxon>Bacteria</taxon>
        <taxon>Pseudomonadati</taxon>
        <taxon>Bacteroidota</taxon>
        <taxon>Chitinophagia</taxon>
        <taxon>Chitinophagales</taxon>
        <taxon>Chitinophagaceae</taxon>
        <taxon>Niabella</taxon>
    </lineage>
</organism>
<evidence type="ECO:0000313" key="3">
    <source>
        <dbReference type="Proteomes" id="UP001325680"/>
    </source>
</evidence>
<reference evidence="2 3" key="1">
    <citation type="submission" date="2023-12" db="EMBL/GenBank/DDBJ databases">
        <title>Genome sequencing and assembly of bacterial species from a model synthetic community.</title>
        <authorList>
            <person name="Hogle S.L."/>
        </authorList>
    </citation>
    <scope>NUCLEOTIDE SEQUENCE [LARGE SCALE GENOMIC DNA]</scope>
    <source>
        <strain evidence="2 3">HAMBI_3031</strain>
    </source>
</reference>
<keyword evidence="2" id="KW-0067">ATP-binding</keyword>
<name>A0ABZ0W6K6_9BACT</name>
<protein>
    <submittedName>
        <fullName evidence="2">ATP-binding protein</fullName>
    </submittedName>
</protein>
<feature type="chain" id="PRO_5047038796" evidence="1">
    <location>
        <begin position="23"/>
        <end position="277"/>
    </location>
</feature>
<sequence length="277" mass="30353">MFVQKSISLLTTVALSITFAKAQSSLSTLWETRELAVPESVLYSEKEDQLFVSLIDGEGNKKDGKGGIAILGTDGSIKNKTWVEGLDAPKGLARYKNTLFVADLTALVRIDIPSGKVINKLEIDSAVFLNDVTVDAKGVVFVSDTRTNKIHRIKNGKQEVYMRDVKGANGLKWINKHLYVLAGTELLKTDQQKRITVLAKGLEKPGDGLEQLANGDFIATCWAGIIYHVKANGELHKLQDVQGKMNTADLGYNPKTGIIYIPTFNQNSVIAYKLSAQ</sequence>
<evidence type="ECO:0000256" key="1">
    <source>
        <dbReference type="SAM" id="SignalP"/>
    </source>
</evidence>
<dbReference type="GO" id="GO:0005524">
    <property type="term" value="F:ATP binding"/>
    <property type="evidence" value="ECO:0007669"/>
    <property type="project" value="UniProtKB-KW"/>
</dbReference>
<dbReference type="InterPro" id="IPR011042">
    <property type="entry name" value="6-blade_b-propeller_TolB-like"/>
</dbReference>
<accession>A0ABZ0W6K6</accession>
<dbReference type="EMBL" id="CP139960">
    <property type="protein sequence ID" value="WQD38918.1"/>
    <property type="molecule type" value="Genomic_DNA"/>
</dbReference>
<feature type="signal peptide" evidence="1">
    <location>
        <begin position="1"/>
        <end position="22"/>
    </location>
</feature>
<proteinExistence type="predicted"/>
<evidence type="ECO:0000313" key="2">
    <source>
        <dbReference type="EMBL" id="WQD38918.1"/>
    </source>
</evidence>
<keyword evidence="2" id="KW-0547">Nucleotide-binding</keyword>
<dbReference type="RefSeq" id="WP_114792510.1">
    <property type="nucleotide sequence ID" value="NZ_CP139960.1"/>
</dbReference>
<dbReference type="SUPFAM" id="SSF63829">
    <property type="entry name" value="Calcium-dependent phosphotriesterase"/>
    <property type="match status" value="1"/>
</dbReference>